<accession>A0A9D6V5G4</accession>
<protein>
    <submittedName>
        <fullName evidence="1">Uncharacterized protein</fullName>
    </submittedName>
</protein>
<evidence type="ECO:0000313" key="1">
    <source>
        <dbReference type="EMBL" id="MBI5249487.1"/>
    </source>
</evidence>
<comment type="caution">
    <text evidence="1">The sequence shown here is derived from an EMBL/GenBank/DDBJ whole genome shotgun (WGS) entry which is preliminary data.</text>
</comment>
<sequence length="368" mass="41491">MINLKRQGLIQDFFITSPSLFDVPDEMAFDVVWLQRPTNSMLVDHLEKRIGSQYLVDLDDLLIGRPSYVNQRLFNRHVVLDAIRRCKILTVTSLRLAKLIEKHAGPHIMEKVMVCPNGFEFAPQIRQPSRPVAILISSSDTLALSTSKEAFVRAITKFSILHSLPVYYFGDPDTFSVDRFSGSLFFGKIGFWHYHALLASFPTMIGAAPLETFADEATLDFINGKSDIKMIDFGGFGHPSVYSNAPPYTDTDLKAGIIVENSEKAWLEGLAAVYNDAWQKLDHDQHNVIQKRNMNRLAAECWYEAILKARLPQAVKGSCLKFPGGTVSSLMNQARHILFSQDHFARRSLERRAPSVLKSIARKFLGES</sequence>
<dbReference type="AlphaFoldDB" id="A0A9D6V5G4"/>
<proteinExistence type="predicted"/>
<organism evidence="1 2">
    <name type="scientific">Desulfomonile tiedjei</name>
    <dbReference type="NCBI Taxonomy" id="2358"/>
    <lineage>
        <taxon>Bacteria</taxon>
        <taxon>Pseudomonadati</taxon>
        <taxon>Thermodesulfobacteriota</taxon>
        <taxon>Desulfomonilia</taxon>
        <taxon>Desulfomonilales</taxon>
        <taxon>Desulfomonilaceae</taxon>
        <taxon>Desulfomonile</taxon>
    </lineage>
</organism>
<reference evidence="1" key="1">
    <citation type="submission" date="2020-07" db="EMBL/GenBank/DDBJ databases">
        <title>Huge and variable diversity of episymbiotic CPR bacteria and DPANN archaea in groundwater ecosystems.</title>
        <authorList>
            <person name="He C.Y."/>
            <person name="Keren R."/>
            <person name="Whittaker M."/>
            <person name="Farag I.F."/>
            <person name="Doudna J."/>
            <person name="Cate J.H.D."/>
            <person name="Banfield J.F."/>
        </authorList>
    </citation>
    <scope>NUCLEOTIDE SEQUENCE</scope>
    <source>
        <strain evidence="1">NC_groundwater_1664_Pr3_B-0.1um_52_9</strain>
    </source>
</reference>
<name>A0A9D6V5G4_9BACT</name>
<gene>
    <name evidence="1" type="ORF">HY912_08335</name>
</gene>
<evidence type="ECO:0000313" key="2">
    <source>
        <dbReference type="Proteomes" id="UP000807825"/>
    </source>
</evidence>
<dbReference type="EMBL" id="JACRDE010000226">
    <property type="protein sequence ID" value="MBI5249487.1"/>
    <property type="molecule type" value="Genomic_DNA"/>
</dbReference>
<dbReference type="Proteomes" id="UP000807825">
    <property type="component" value="Unassembled WGS sequence"/>
</dbReference>